<accession>F7ZJ69</accession>
<protein>
    <recommendedName>
        <fullName evidence="3">Gfo/Idh/MocA-like oxidoreductase N-terminal domain-containing protein</fullName>
    </recommendedName>
</protein>
<dbReference type="Gene3D" id="3.40.50.720">
    <property type="entry name" value="NAD(P)-binding Rossmann-like Domain"/>
    <property type="match status" value="1"/>
</dbReference>
<evidence type="ECO:0000313" key="2">
    <source>
        <dbReference type="Proteomes" id="UP000001353"/>
    </source>
</evidence>
<evidence type="ECO:0008006" key="3">
    <source>
        <dbReference type="Google" id="ProtNLM"/>
    </source>
</evidence>
<organism evidence="1 2">
    <name type="scientific">Roseobacter litoralis (strain ATCC 49566 / DSM 6996 / JCM 21268 / NBRC 15278 / OCh 149)</name>
    <dbReference type="NCBI Taxonomy" id="391595"/>
    <lineage>
        <taxon>Bacteria</taxon>
        <taxon>Pseudomonadati</taxon>
        <taxon>Pseudomonadota</taxon>
        <taxon>Alphaproteobacteria</taxon>
        <taxon>Rhodobacterales</taxon>
        <taxon>Roseobacteraceae</taxon>
        <taxon>Roseobacter</taxon>
    </lineage>
</organism>
<dbReference type="AlphaFoldDB" id="F7ZJ69"/>
<dbReference type="HOGENOM" id="CLU_077338_0_0_5"/>
<name>F7ZJ69_ROSLO</name>
<evidence type="ECO:0000313" key="1">
    <source>
        <dbReference type="EMBL" id="AEI96314.1"/>
    </source>
</evidence>
<dbReference type="eggNOG" id="COG0673">
    <property type="taxonomic scope" value="Bacteria"/>
</dbReference>
<dbReference type="EMBL" id="CP002623">
    <property type="protein sequence ID" value="AEI96314.1"/>
    <property type="molecule type" value="Genomic_DNA"/>
</dbReference>
<sequence length="285" mass="31375">MSARRFEAEIGVPAGTGPLRDQINATDVTGAHVIVAVNLNQLSDVCAALLEARAHAILVEKPGGVDLADMQGLAVRDLQDRIRVAYNRRFLKSTQKAGEIIALDGGPQSIHFEFTELPDRIEALDVHPPEVLANLPYANSSHVFDMAFYLGQAADDLSDVSISGAVRQGSIPWHRDGSRFASCGTIAERSLYTCFADWRSGGNWSVEVTTANRRLRLRPLETLTQQMRETFAVGSVDFDQDPDGLKPGLPDMVTDFIYHGGRQLPSMRAQLARMKIFAQMLCRDH</sequence>
<dbReference type="KEGG" id="rli:RLO149_c044270"/>
<dbReference type="STRING" id="391595.RLO149_c044270"/>
<dbReference type="Proteomes" id="UP000001353">
    <property type="component" value="Chromosome"/>
</dbReference>
<gene>
    <name evidence="1" type="ordered locus">RLO149_c044270</name>
</gene>
<reference evidence="1 2" key="1">
    <citation type="journal article" date="2011" name="BMC Genomics">
        <title>Comparative genome analysis and genome-guided physiological analysis of Roseobacter litoralis.</title>
        <authorList>
            <person name="Kalhoefer D."/>
            <person name="Thole S."/>
            <person name="Voget S."/>
            <person name="Lehmann R."/>
            <person name="Liesegang H."/>
            <person name="Wollher A."/>
            <person name="Daniel R."/>
            <person name="Simon M."/>
            <person name="Brinkhoff T."/>
        </authorList>
    </citation>
    <scope>NUCLEOTIDE SEQUENCE [LARGE SCALE GENOMIC DNA]</scope>
    <source>
        <strain evidence="2">ATCC 49566 / DSM 6996 / JCM 21268 / NBRC 15278 / OCh 149</strain>
    </source>
</reference>
<proteinExistence type="predicted"/>
<keyword evidence="2" id="KW-1185">Reference proteome</keyword>